<sequence length="57" mass="6833">MIKLVTFLIFLLTSLIAKFEVKPEVVEKKRDIKIQNLHQKINHPLLFQFNKKKVDEK</sequence>
<comment type="caution">
    <text evidence="1">The sequence shown here is derived from an EMBL/GenBank/DDBJ whole genome shotgun (WGS) entry which is preliminary data.</text>
</comment>
<dbReference type="Proteomes" id="UP001596287">
    <property type="component" value="Unassembled WGS sequence"/>
</dbReference>
<organism evidence="1 2">
    <name type="scientific">Flavobacterium qiangtangense</name>
    <dbReference type="NCBI Taxonomy" id="1442595"/>
    <lineage>
        <taxon>Bacteria</taxon>
        <taxon>Pseudomonadati</taxon>
        <taxon>Bacteroidota</taxon>
        <taxon>Flavobacteriia</taxon>
        <taxon>Flavobacteriales</taxon>
        <taxon>Flavobacteriaceae</taxon>
        <taxon>Flavobacterium</taxon>
    </lineage>
</organism>
<dbReference type="RefSeq" id="WP_379792559.1">
    <property type="nucleotide sequence ID" value="NZ_JBHSQB010000009.1"/>
</dbReference>
<evidence type="ECO:0000313" key="1">
    <source>
        <dbReference type="EMBL" id="MFC6097597.1"/>
    </source>
</evidence>
<protein>
    <submittedName>
        <fullName evidence="1">Uncharacterized protein</fullName>
    </submittedName>
</protein>
<name>A0ABW1PS15_9FLAO</name>
<gene>
    <name evidence="1" type="ORF">ACFPVY_13150</name>
</gene>
<keyword evidence="2" id="KW-1185">Reference proteome</keyword>
<evidence type="ECO:0000313" key="2">
    <source>
        <dbReference type="Proteomes" id="UP001596287"/>
    </source>
</evidence>
<proteinExistence type="predicted"/>
<reference evidence="2" key="1">
    <citation type="journal article" date="2019" name="Int. J. Syst. Evol. Microbiol.">
        <title>The Global Catalogue of Microorganisms (GCM) 10K type strain sequencing project: providing services to taxonomists for standard genome sequencing and annotation.</title>
        <authorList>
            <consortium name="The Broad Institute Genomics Platform"/>
            <consortium name="The Broad Institute Genome Sequencing Center for Infectious Disease"/>
            <person name="Wu L."/>
            <person name="Ma J."/>
        </authorList>
    </citation>
    <scope>NUCLEOTIDE SEQUENCE [LARGE SCALE GENOMIC DNA]</scope>
    <source>
        <strain evidence="2">CCUG 49679</strain>
    </source>
</reference>
<accession>A0ABW1PS15</accession>
<dbReference type="EMBL" id="JBHSQB010000009">
    <property type="protein sequence ID" value="MFC6097597.1"/>
    <property type="molecule type" value="Genomic_DNA"/>
</dbReference>